<dbReference type="RefSeq" id="WP_245640463.1">
    <property type="nucleotide sequence ID" value="NZ_CVRB01000003.1"/>
</dbReference>
<keyword evidence="1" id="KW-0812">Transmembrane</keyword>
<dbReference type="EMBL" id="CVRB01000003">
    <property type="protein sequence ID" value="CRK83411.1"/>
    <property type="molecule type" value="Genomic_DNA"/>
</dbReference>
<evidence type="ECO:0000256" key="1">
    <source>
        <dbReference type="SAM" id="Phobius"/>
    </source>
</evidence>
<proteinExistence type="predicted"/>
<evidence type="ECO:0000313" key="3">
    <source>
        <dbReference type="Proteomes" id="UP000199087"/>
    </source>
</evidence>
<reference evidence="3" key="1">
    <citation type="submission" date="2015-05" db="EMBL/GenBank/DDBJ databases">
        <authorList>
            <person name="Urmite Genomes"/>
        </authorList>
    </citation>
    <scope>NUCLEOTIDE SEQUENCE [LARGE SCALE GENOMIC DNA]</scope>
    <source>
        <strain evidence="3">LF1</strain>
    </source>
</reference>
<sequence>MRKIISLFFVFLIGCTLLISTTYADWAYAFVVYDGNSYIVSETHIEPNKIGKKIGEVTEYSDREGTYSGNFSNQFLKGTEYYEIKGVNTKDAIAVKKSEGLFIKVNYNGKYGASGKQVNSEYNWQILLPYFIGAILLIGIIYLFLKKRNSR</sequence>
<accession>A0A0U1NZH1</accession>
<dbReference type="Proteomes" id="UP000199087">
    <property type="component" value="Unassembled WGS sequence"/>
</dbReference>
<name>A0A0U1NZH1_9BACI</name>
<organism evidence="2 3">
    <name type="scientific">Neobacillus massiliamazoniensis</name>
    <dbReference type="NCBI Taxonomy" id="1499688"/>
    <lineage>
        <taxon>Bacteria</taxon>
        <taxon>Bacillati</taxon>
        <taxon>Bacillota</taxon>
        <taxon>Bacilli</taxon>
        <taxon>Bacillales</taxon>
        <taxon>Bacillaceae</taxon>
        <taxon>Neobacillus</taxon>
    </lineage>
</organism>
<dbReference type="AlphaFoldDB" id="A0A0U1NZH1"/>
<evidence type="ECO:0000313" key="2">
    <source>
        <dbReference type="EMBL" id="CRK83411.1"/>
    </source>
</evidence>
<keyword evidence="3" id="KW-1185">Reference proteome</keyword>
<keyword evidence="1" id="KW-0472">Membrane</keyword>
<protein>
    <submittedName>
        <fullName evidence="2">Uncharacterized protein</fullName>
    </submittedName>
</protein>
<keyword evidence="1" id="KW-1133">Transmembrane helix</keyword>
<dbReference type="PROSITE" id="PS51257">
    <property type="entry name" value="PROKAR_LIPOPROTEIN"/>
    <property type="match status" value="1"/>
</dbReference>
<gene>
    <name evidence="2" type="ORF">BN000_03379</name>
</gene>
<feature type="transmembrane region" description="Helical" evidence="1">
    <location>
        <begin position="126"/>
        <end position="145"/>
    </location>
</feature>